<keyword evidence="2" id="KW-0862">Zinc</keyword>
<dbReference type="AlphaFoldDB" id="A0A6J2KGQ2"/>
<keyword evidence="1 3" id="KW-0863">Zinc-finger</keyword>
<keyword evidence="4" id="KW-0812">Transmembrane</keyword>
<dbReference type="RefSeq" id="XP_028041205.1">
    <property type="nucleotide sequence ID" value="XM_028185404.1"/>
</dbReference>
<keyword evidence="4" id="KW-0472">Membrane</keyword>
<evidence type="ECO:0000256" key="2">
    <source>
        <dbReference type="ARBA" id="ARBA00022833"/>
    </source>
</evidence>
<organism evidence="6 8">
    <name type="scientific">Bombyx mandarina</name>
    <name type="common">Wild silk moth</name>
    <name type="synonym">Wild silkworm</name>
    <dbReference type="NCBI Taxonomy" id="7092"/>
    <lineage>
        <taxon>Eukaryota</taxon>
        <taxon>Metazoa</taxon>
        <taxon>Ecdysozoa</taxon>
        <taxon>Arthropoda</taxon>
        <taxon>Hexapoda</taxon>
        <taxon>Insecta</taxon>
        <taxon>Pterygota</taxon>
        <taxon>Neoptera</taxon>
        <taxon>Endopterygota</taxon>
        <taxon>Lepidoptera</taxon>
        <taxon>Glossata</taxon>
        <taxon>Ditrysia</taxon>
        <taxon>Bombycoidea</taxon>
        <taxon>Bombycidae</taxon>
        <taxon>Bombycinae</taxon>
        <taxon>Bombyx</taxon>
    </lineage>
</organism>
<dbReference type="GO" id="GO:0008270">
    <property type="term" value="F:zinc ion binding"/>
    <property type="evidence" value="ECO:0007669"/>
    <property type="project" value="UniProtKB-KW"/>
</dbReference>
<gene>
    <name evidence="7 8" type="primary">LOC114251208</name>
</gene>
<dbReference type="GeneID" id="114251208"/>
<evidence type="ECO:0000256" key="3">
    <source>
        <dbReference type="PROSITE-ProRule" id="PRU00175"/>
    </source>
</evidence>
<evidence type="ECO:0000313" key="7">
    <source>
        <dbReference type="RefSeq" id="XP_028041203.1"/>
    </source>
</evidence>
<dbReference type="GO" id="GO:0030308">
    <property type="term" value="P:negative regulation of cell growth"/>
    <property type="evidence" value="ECO:0007669"/>
    <property type="project" value="TreeGrafter"/>
</dbReference>
<dbReference type="PANTHER" id="PTHR15379:SF2">
    <property type="entry name" value="CELL GROWTH REGULATOR WITH RING FINGER DOMAIN PROTEIN 1"/>
    <property type="match status" value="1"/>
</dbReference>
<dbReference type="KEGG" id="bman:114251208"/>
<dbReference type="InterPro" id="IPR042496">
    <property type="entry name" value="CGRF1"/>
</dbReference>
<proteinExistence type="predicted"/>
<dbReference type="PROSITE" id="PS50089">
    <property type="entry name" value="ZF_RING_2"/>
    <property type="match status" value="1"/>
</dbReference>
<evidence type="ECO:0000256" key="4">
    <source>
        <dbReference type="SAM" id="Phobius"/>
    </source>
</evidence>
<keyword evidence="6" id="KW-1185">Reference proteome</keyword>
<sequence>MLKLWSEFWEDTKMGTSGLTLADLPNIFIMIGALVALFVMLVILLRNMEVIGIVGEGREDAWSRTMPPPRLLMQRVHIPFTFKIQENAPIGYSGVNCCVSSTVRYWHASWWGAPVRELHRTLWGSLADILSSSQLKFTKSGPHDEGPMRLSTVEPLQLGPPPRTCYPLVVILARDLKDIGELRPDDTVALVSVVHIRDEQCPLPSAVIAQYLKQANGHLSCLKQLYVTGECGEETEGYTEGSEHGDVALCCVCAAQPLSRALLPCRHACLCARCLPKLDKCPICRSAITSYFCIRNEEEPLSELKQQQRFPFNRRLFNLFHYH</sequence>
<dbReference type="OrthoDB" id="10251219at2759"/>
<dbReference type="Pfam" id="PF13920">
    <property type="entry name" value="zf-C3HC4_3"/>
    <property type="match status" value="1"/>
</dbReference>
<accession>A0A6J2KGQ2</accession>
<reference evidence="7 8" key="1">
    <citation type="submission" date="2025-04" db="UniProtKB">
        <authorList>
            <consortium name="RefSeq"/>
        </authorList>
    </citation>
    <scope>IDENTIFICATION</scope>
    <source>
        <tissue evidence="7 8">Silk gland</tissue>
    </source>
</reference>
<feature type="transmembrane region" description="Helical" evidence="4">
    <location>
        <begin position="27"/>
        <end position="45"/>
    </location>
</feature>
<dbReference type="Proteomes" id="UP000504629">
    <property type="component" value="Unplaced"/>
</dbReference>
<dbReference type="Gene3D" id="3.30.40.10">
    <property type="entry name" value="Zinc/RING finger domain, C3HC4 (zinc finger)"/>
    <property type="match status" value="1"/>
</dbReference>
<dbReference type="InterPro" id="IPR001841">
    <property type="entry name" value="Znf_RING"/>
</dbReference>
<evidence type="ECO:0000313" key="8">
    <source>
        <dbReference type="RefSeq" id="XP_028041205.1"/>
    </source>
</evidence>
<dbReference type="InterPro" id="IPR013083">
    <property type="entry name" value="Znf_RING/FYVE/PHD"/>
</dbReference>
<name>A0A6J2KGQ2_BOMMA</name>
<evidence type="ECO:0000256" key="1">
    <source>
        <dbReference type="ARBA" id="ARBA00022771"/>
    </source>
</evidence>
<evidence type="ECO:0000313" key="6">
    <source>
        <dbReference type="Proteomes" id="UP000504629"/>
    </source>
</evidence>
<dbReference type="PANTHER" id="PTHR15379">
    <property type="entry name" value="CELL GROWTH REGULATOR WITH RING FINGER DOMAIN PROTEIN 1"/>
    <property type="match status" value="1"/>
</dbReference>
<feature type="domain" description="RING-type" evidence="5">
    <location>
        <begin position="250"/>
        <end position="285"/>
    </location>
</feature>
<keyword evidence="1 3" id="KW-0479">Metal-binding</keyword>
<protein>
    <submittedName>
        <fullName evidence="7 8">Cell growth regulator with RING finger domain protein 1-like isoform X1</fullName>
    </submittedName>
</protein>
<keyword evidence="4" id="KW-1133">Transmembrane helix</keyword>
<dbReference type="RefSeq" id="XP_028041203.1">
    <property type="nucleotide sequence ID" value="XM_028185402.1"/>
</dbReference>
<evidence type="ECO:0000259" key="5">
    <source>
        <dbReference type="PROSITE" id="PS50089"/>
    </source>
</evidence>